<dbReference type="Proteomes" id="UP000720124">
    <property type="component" value="Unassembled WGS sequence"/>
</dbReference>
<reference evidence="1 2" key="1">
    <citation type="submission" date="2020-06" db="EMBL/GenBank/DDBJ databases">
        <title>Global-level population genomics: horizontal gene transfer, symbiosis and evolution in Rhizobia.</title>
        <authorList>
            <person name="Gai Y."/>
        </authorList>
    </citation>
    <scope>NUCLEOTIDE SEQUENCE [LARGE SCALE GENOMIC DNA]</scope>
    <source>
        <strain evidence="1 2">PLR6_1b</strain>
    </source>
</reference>
<organism evidence="1 2">
    <name type="scientific">Rhizobium bangladeshense</name>
    <dbReference type="NCBI Taxonomy" id="1138189"/>
    <lineage>
        <taxon>Bacteria</taxon>
        <taxon>Pseudomonadati</taxon>
        <taxon>Pseudomonadota</taxon>
        <taxon>Alphaproteobacteria</taxon>
        <taxon>Hyphomicrobiales</taxon>
        <taxon>Rhizobiaceae</taxon>
        <taxon>Rhizobium/Agrobacterium group</taxon>
        <taxon>Rhizobium</taxon>
    </lineage>
</organism>
<name>A0ABS7LG60_9HYPH</name>
<sequence>MAQEAGTIAVLTFVVVLAVVFAPVPGVQAMQCREHPTHDQSGVAHALALRGDLHAAQGGFHNSNHVACCVAQCDVCVFTSSIDATKAPAAIGSFLHFVRGDQTGRGLALPPTLGPPRLST</sequence>
<accession>A0ABS7LG60</accession>
<evidence type="ECO:0000313" key="2">
    <source>
        <dbReference type="Proteomes" id="UP000720124"/>
    </source>
</evidence>
<comment type="caution">
    <text evidence="1">The sequence shown here is derived from an EMBL/GenBank/DDBJ whole genome shotgun (WGS) entry which is preliminary data.</text>
</comment>
<keyword evidence="2" id="KW-1185">Reference proteome</keyword>
<gene>
    <name evidence="1" type="ORF">HJA87_10590</name>
</gene>
<evidence type="ECO:0008006" key="3">
    <source>
        <dbReference type="Google" id="ProtNLM"/>
    </source>
</evidence>
<protein>
    <recommendedName>
        <fullName evidence="3">DUF2946 domain-containing protein</fullName>
    </recommendedName>
</protein>
<dbReference type="EMBL" id="JABTXI010000003">
    <property type="protein sequence ID" value="MBY3590328.1"/>
    <property type="molecule type" value="Genomic_DNA"/>
</dbReference>
<evidence type="ECO:0000313" key="1">
    <source>
        <dbReference type="EMBL" id="MBY3590328.1"/>
    </source>
</evidence>
<proteinExistence type="predicted"/>